<organism evidence="1 2">
    <name type="scientific">Ignisphaera cupida</name>
    <dbReference type="NCBI Taxonomy" id="3050454"/>
    <lineage>
        <taxon>Archaea</taxon>
        <taxon>Thermoproteota</taxon>
        <taxon>Thermoprotei</taxon>
        <taxon>Desulfurococcales</taxon>
        <taxon>Desulfurococcaceae</taxon>
        <taxon>Ignisphaera</taxon>
    </lineage>
</organism>
<gene>
    <name evidence="1" type="ORF">QPL79_02340</name>
</gene>
<comment type="caution">
    <text evidence="1">The sequence shown here is derived from an EMBL/GenBank/DDBJ whole genome shotgun (WGS) entry which is preliminary data.</text>
</comment>
<protein>
    <submittedName>
        <fullName evidence="1">YjbQ family protein</fullName>
    </submittedName>
</protein>
<accession>A0ABD4Z625</accession>
<evidence type="ECO:0000313" key="1">
    <source>
        <dbReference type="EMBL" id="MDK6028204.1"/>
    </source>
</evidence>
<dbReference type="EMBL" id="JASNVW010000001">
    <property type="protein sequence ID" value="MDK6028204.1"/>
    <property type="molecule type" value="Genomic_DNA"/>
</dbReference>
<dbReference type="SUPFAM" id="SSF111038">
    <property type="entry name" value="YjbQ-like"/>
    <property type="match status" value="1"/>
</dbReference>
<keyword evidence="2" id="KW-1185">Reference proteome</keyword>
<dbReference type="Pfam" id="PF01894">
    <property type="entry name" value="YjbQ"/>
    <property type="match status" value="1"/>
</dbReference>
<dbReference type="RefSeq" id="WP_285273175.1">
    <property type="nucleotide sequence ID" value="NZ_JASNVW010000001.1"/>
</dbReference>
<dbReference type="Proteomes" id="UP001529235">
    <property type="component" value="Unassembled WGS sequence"/>
</dbReference>
<name>A0ABD4Z625_9CREN</name>
<proteinExistence type="predicted"/>
<reference evidence="1 2" key="1">
    <citation type="submission" date="2023-05" db="EMBL/GenBank/DDBJ databases">
        <title>A new hyperthermophilic archaea 'Ignisphaera cupida' sp. nov. and description of the family 'Ignisphaeraceae' fam. nov.</title>
        <authorList>
            <person name="Podosokorskaya O.A."/>
            <person name="Elcheninov A.G."/>
            <person name="Klukina A."/>
            <person name="Merkel A.Y."/>
        </authorList>
    </citation>
    <scope>NUCLEOTIDE SEQUENCE [LARGE SCALE GENOMIC DNA]</scope>
    <source>
        <strain evidence="1 2">4213-co</strain>
    </source>
</reference>
<dbReference type="InterPro" id="IPR001602">
    <property type="entry name" value="UPF0047_YjbQ-like"/>
</dbReference>
<dbReference type="Gene3D" id="2.60.120.460">
    <property type="entry name" value="YjbQ-like"/>
    <property type="match status" value="1"/>
</dbReference>
<evidence type="ECO:0000313" key="2">
    <source>
        <dbReference type="Proteomes" id="UP001529235"/>
    </source>
</evidence>
<sequence>MKIKIVKLTLRSSGYEVQDITAHVAQLVKENGLENGLAILYTNERGCSVAEIEYEPELLADLETFLQKVGCIDKNICNVLIGKNTFVPVVHSSLFLGQFKNIVFVDVSRVDGEKSLVIVLEGIFKNN</sequence>
<dbReference type="InterPro" id="IPR035917">
    <property type="entry name" value="YjbQ-like_sf"/>
</dbReference>
<dbReference type="AlphaFoldDB" id="A0ABD4Z625"/>